<sequence length="72" mass="8556">MNVWDDENPRLTQLRNFQIHWKLNVWAGIMGTKILGNNPKRLNGTSYVQFLIENLQDFLEDVPLLDRNKIIF</sequence>
<organism evidence="1 2">
    <name type="scientific">Trachymyrmex septentrionalis</name>
    <dbReference type="NCBI Taxonomy" id="34720"/>
    <lineage>
        <taxon>Eukaryota</taxon>
        <taxon>Metazoa</taxon>
        <taxon>Ecdysozoa</taxon>
        <taxon>Arthropoda</taxon>
        <taxon>Hexapoda</taxon>
        <taxon>Insecta</taxon>
        <taxon>Pterygota</taxon>
        <taxon>Neoptera</taxon>
        <taxon>Endopterygota</taxon>
        <taxon>Hymenoptera</taxon>
        <taxon>Apocrita</taxon>
        <taxon>Aculeata</taxon>
        <taxon>Formicoidea</taxon>
        <taxon>Formicidae</taxon>
        <taxon>Myrmicinae</taxon>
        <taxon>Trachymyrmex</taxon>
    </lineage>
</organism>
<evidence type="ECO:0000313" key="1">
    <source>
        <dbReference type="EMBL" id="KYN40122.1"/>
    </source>
</evidence>
<evidence type="ECO:0000313" key="2">
    <source>
        <dbReference type="Proteomes" id="UP000078541"/>
    </source>
</evidence>
<dbReference type="PANTHER" id="PTHR47326:SF1">
    <property type="entry name" value="HTH PSQ-TYPE DOMAIN-CONTAINING PROTEIN"/>
    <property type="match status" value="1"/>
</dbReference>
<proteinExistence type="predicted"/>
<name>A0A151JXY2_9HYME</name>
<protein>
    <submittedName>
        <fullName evidence="1">Uncharacterized protein</fullName>
    </submittedName>
</protein>
<accession>A0A151JXY2</accession>
<gene>
    <name evidence="1" type="ORF">ALC56_05482</name>
</gene>
<dbReference type="EMBL" id="KQ981524">
    <property type="protein sequence ID" value="KYN40122.1"/>
    <property type="molecule type" value="Genomic_DNA"/>
</dbReference>
<reference evidence="1 2" key="1">
    <citation type="submission" date="2016-03" db="EMBL/GenBank/DDBJ databases">
        <title>Trachymyrmex septentrionalis WGS genome.</title>
        <authorList>
            <person name="Nygaard S."/>
            <person name="Hu H."/>
            <person name="Boomsma J."/>
            <person name="Zhang G."/>
        </authorList>
    </citation>
    <scope>NUCLEOTIDE SEQUENCE [LARGE SCALE GENOMIC DNA]</scope>
    <source>
        <strain evidence="1">Tsep2-gDNA-1</strain>
        <tissue evidence="1">Whole body</tissue>
    </source>
</reference>
<dbReference type="AlphaFoldDB" id="A0A151JXY2"/>
<dbReference type="PANTHER" id="PTHR47326">
    <property type="entry name" value="TRANSPOSABLE ELEMENT TC3 TRANSPOSASE-LIKE PROTEIN"/>
    <property type="match status" value="1"/>
</dbReference>
<keyword evidence="2" id="KW-1185">Reference proteome</keyword>
<dbReference type="Proteomes" id="UP000078541">
    <property type="component" value="Unassembled WGS sequence"/>
</dbReference>